<keyword evidence="6" id="KW-0862">Zinc</keyword>
<reference evidence="18 19" key="1">
    <citation type="journal article" date="2020" name="Mol. Biol. Evol.">
        <title>Interspecific Gene Flow and the Evolution of Specialization in Black and White Rhinoceros.</title>
        <authorList>
            <person name="Moodley Y."/>
            <person name="Westbury M.V."/>
            <person name="Russo I.M."/>
            <person name="Gopalakrishnan S."/>
            <person name="Rakotoarivelo A."/>
            <person name="Olsen R.A."/>
            <person name="Prost S."/>
            <person name="Tunstall T."/>
            <person name="Ryder O.A."/>
            <person name="Dalen L."/>
            <person name="Bruford M.W."/>
        </authorList>
    </citation>
    <scope>NUCLEOTIDE SEQUENCE [LARGE SCALE GENOMIC DNA]</scope>
    <source>
        <strain evidence="18">SBR-YM</strain>
        <tissue evidence="18">Skin</tissue>
    </source>
</reference>
<dbReference type="AlphaFoldDB" id="A0A7J7EF12"/>
<evidence type="ECO:0000256" key="16">
    <source>
        <dbReference type="PROSITE-ProRule" id="PRU00042"/>
    </source>
</evidence>
<evidence type="ECO:0000256" key="9">
    <source>
        <dbReference type="ARBA" id="ARBA00023163"/>
    </source>
</evidence>
<feature type="domain" description="C2H2-type" evidence="17">
    <location>
        <begin position="125"/>
        <end position="152"/>
    </location>
</feature>
<evidence type="ECO:0000256" key="6">
    <source>
        <dbReference type="ARBA" id="ARBA00022833"/>
    </source>
</evidence>
<protein>
    <recommendedName>
        <fullName evidence="13">Zinc finger protein SNAI3</fullName>
    </recommendedName>
    <alternativeName>
        <fullName evidence="14">Protein snail homolog 3</fullName>
    </alternativeName>
    <alternativeName>
        <fullName evidence="15">Zinc finger protein 293</fullName>
    </alternativeName>
</protein>
<evidence type="ECO:0000256" key="11">
    <source>
        <dbReference type="ARBA" id="ARBA00037948"/>
    </source>
</evidence>
<dbReference type="PANTHER" id="PTHR24388:SF40">
    <property type="entry name" value="ZINC FINGER PROTEIN SNAI3"/>
    <property type="match status" value="1"/>
</dbReference>
<dbReference type="GO" id="GO:0008270">
    <property type="term" value="F:zinc ion binding"/>
    <property type="evidence" value="ECO:0007669"/>
    <property type="project" value="UniProtKB-KW"/>
</dbReference>
<evidence type="ECO:0000256" key="3">
    <source>
        <dbReference type="ARBA" id="ARBA00022723"/>
    </source>
</evidence>
<evidence type="ECO:0000313" key="18">
    <source>
        <dbReference type="EMBL" id="KAF5914308.1"/>
    </source>
</evidence>
<feature type="domain" description="C2H2-type" evidence="17">
    <location>
        <begin position="156"/>
        <end position="179"/>
    </location>
</feature>
<keyword evidence="9" id="KW-0804">Transcription</keyword>
<accession>A0A7J7EF12</accession>
<dbReference type="FunFam" id="3.30.160.60:FF:000085">
    <property type="entry name" value="Snail zinc finger protein"/>
    <property type="match status" value="1"/>
</dbReference>
<dbReference type="PANTHER" id="PTHR24388">
    <property type="entry name" value="ZINC FINGER PROTEIN"/>
    <property type="match status" value="1"/>
</dbReference>
<keyword evidence="10" id="KW-0539">Nucleus</keyword>
<dbReference type="InterPro" id="IPR036236">
    <property type="entry name" value="Znf_C2H2_sf"/>
</dbReference>
<feature type="domain" description="C2H2-type" evidence="17">
    <location>
        <begin position="238"/>
        <end position="265"/>
    </location>
</feature>
<keyword evidence="2" id="KW-0678">Repressor</keyword>
<evidence type="ECO:0000256" key="10">
    <source>
        <dbReference type="ARBA" id="ARBA00023242"/>
    </source>
</evidence>
<keyword evidence="8" id="KW-0238">DNA-binding</keyword>
<dbReference type="GO" id="GO:0000981">
    <property type="term" value="F:DNA-binding transcription factor activity, RNA polymerase II-specific"/>
    <property type="evidence" value="ECO:0007669"/>
    <property type="project" value="TreeGrafter"/>
</dbReference>
<evidence type="ECO:0000256" key="13">
    <source>
        <dbReference type="ARBA" id="ARBA00071061"/>
    </source>
</evidence>
<keyword evidence="19" id="KW-1185">Reference proteome</keyword>
<dbReference type="Pfam" id="PF00096">
    <property type="entry name" value="zf-C2H2"/>
    <property type="match status" value="4"/>
</dbReference>
<evidence type="ECO:0000256" key="7">
    <source>
        <dbReference type="ARBA" id="ARBA00023015"/>
    </source>
</evidence>
<dbReference type="GO" id="GO:0000978">
    <property type="term" value="F:RNA polymerase II cis-regulatory region sequence-specific DNA binding"/>
    <property type="evidence" value="ECO:0007669"/>
    <property type="project" value="TreeGrafter"/>
</dbReference>
<evidence type="ECO:0000259" key="17">
    <source>
        <dbReference type="PROSITE" id="PS50157"/>
    </source>
</evidence>
<comment type="caution">
    <text evidence="18">The sequence shown here is derived from an EMBL/GenBank/DDBJ whole genome shotgun (WGS) entry which is preliminary data.</text>
</comment>
<evidence type="ECO:0000256" key="14">
    <source>
        <dbReference type="ARBA" id="ARBA00076731"/>
    </source>
</evidence>
<dbReference type="GO" id="GO:0005634">
    <property type="term" value="C:nucleus"/>
    <property type="evidence" value="ECO:0007669"/>
    <property type="project" value="UniProtKB-SubCell"/>
</dbReference>
<dbReference type="EMBL" id="JACDTQ010003353">
    <property type="protein sequence ID" value="KAF5914308.1"/>
    <property type="molecule type" value="Genomic_DNA"/>
</dbReference>
<evidence type="ECO:0000256" key="8">
    <source>
        <dbReference type="ARBA" id="ARBA00023125"/>
    </source>
</evidence>
<keyword evidence="7" id="KW-0805">Transcription regulation</keyword>
<keyword evidence="4" id="KW-0677">Repeat</keyword>
<evidence type="ECO:0000256" key="5">
    <source>
        <dbReference type="ARBA" id="ARBA00022771"/>
    </source>
</evidence>
<dbReference type="SUPFAM" id="SSF57667">
    <property type="entry name" value="beta-beta-alpha zinc fingers"/>
    <property type="match status" value="3"/>
</dbReference>
<dbReference type="Proteomes" id="UP000551758">
    <property type="component" value="Unassembled WGS sequence"/>
</dbReference>
<dbReference type="PROSITE" id="PS50157">
    <property type="entry name" value="ZINC_FINGER_C2H2_2"/>
    <property type="match status" value="5"/>
</dbReference>
<comment type="similarity">
    <text evidence="11">Belongs to the snail C2H2-type zinc-finger protein family.</text>
</comment>
<keyword evidence="3" id="KW-0479">Metal-binding</keyword>
<dbReference type="FunFam" id="3.30.160.60:FF:000207">
    <property type="entry name" value="zinc finger protein SNAI2"/>
    <property type="match status" value="1"/>
</dbReference>
<evidence type="ECO:0000313" key="19">
    <source>
        <dbReference type="Proteomes" id="UP000551758"/>
    </source>
</evidence>
<dbReference type="InterPro" id="IPR050527">
    <property type="entry name" value="Snail/Krueppel_Znf"/>
</dbReference>
<evidence type="ECO:0000256" key="15">
    <source>
        <dbReference type="ARBA" id="ARBA00079200"/>
    </source>
</evidence>
<keyword evidence="5 16" id="KW-0863">Zinc-finger</keyword>
<comment type="function">
    <text evidence="12">Seems to inhibit myoblast differentiation. Transcriptional repressor of E-box-dependent transactivation of downstream myogenic bHLHs genes. Binds preferentially to the canonical E-box sequences 5'-CAGGTG-3' and 5'-CACCTG-3'.</text>
</comment>
<sequence length="265" mass="29045">TDGTCAACRGLVVPLLLPDKAAPSTPGDPAPPWDCASVIARISLPLPRNVEAQGASGPDPLEVNRAEPRAGWAPSVPLKDSLNHLNLPPLLVLPVRWPPILSTDGDQAPDRLLGAERVPHPLGGFQCFRCLKPYHTLAGLARHRQLHCQEQAPRCFTCKYCDREYASPGALKMHIRTHTLPCVCTFCGKAFSRPWLLQGHIRTHTGEKPYACSHCSRAFADRSNLRAHLQTHSDTKKYQCKSCAKAFSRMSLLVRHEESGCCPGP</sequence>
<name>A0A7J7EF12_DICBM</name>
<gene>
    <name evidence="18" type="ORF">HPG69_013093</name>
</gene>
<evidence type="ECO:0000256" key="1">
    <source>
        <dbReference type="ARBA" id="ARBA00004123"/>
    </source>
</evidence>
<evidence type="ECO:0000256" key="12">
    <source>
        <dbReference type="ARBA" id="ARBA00059470"/>
    </source>
</evidence>
<dbReference type="GO" id="GO:0000122">
    <property type="term" value="P:negative regulation of transcription by RNA polymerase II"/>
    <property type="evidence" value="ECO:0007669"/>
    <property type="project" value="UniProtKB-ARBA"/>
</dbReference>
<feature type="domain" description="C2H2-type" evidence="17">
    <location>
        <begin position="182"/>
        <end position="209"/>
    </location>
</feature>
<proteinExistence type="inferred from homology"/>
<dbReference type="FunFam" id="3.30.160.60:FF:001965">
    <property type="entry name" value="Zinc finger protein SNAI3"/>
    <property type="match status" value="1"/>
</dbReference>
<dbReference type="Gene3D" id="3.30.160.60">
    <property type="entry name" value="Classic Zinc Finger"/>
    <property type="match status" value="4"/>
</dbReference>
<feature type="domain" description="C2H2-type" evidence="17">
    <location>
        <begin position="210"/>
        <end position="237"/>
    </location>
</feature>
<dbReference type="InterPro" id="IPR013087">
    <property type="entry name" value="Znf_C2H2_type"/>
</dbReference>
<evidence type="ECO:0000256" key="4">
    <source>
        <dbReference type="ARBA" id="ARBA00022737"/>
    </source>
</evidence>
<feature type="non-terminal residue" evidence="18">
    <location>
        <position position="265"/>
    </location>
</feature>
<organism evidence="18 19">
    <name type="scientific">Diceros bicornis minor</name>
    <name type="common">South-central black rhinoceros</name>
    <dbReference type="NCBI Taxonomy" id="77932"/>
    <lineage>
        <taxon>Eukaryota</taxon>
        <taxon>Metazoa</taxon>
        <taxon>Chordata</taxon>
        <taxon>Craniata</taxon>
        <taxon>Vertebrata</taxon>
        <taxon>Euteleostomi</taxon>
        <taxon>Mammalia</taxon>
        <taxon>Eutheria</taxon>
        <taxon>Laurasiatheria</taxon>
        <taxon>Perissodactyla</taxon>
        <taxon>Rhinocerotidae</taxon>
        <taxon>Diceros</taxon>
    </lineage>
</organism>
<evidence type="ECO:0000256" key="2">
    <source>
        <dbReference type="ARBA" id="ARBA00022491"/>
    </source>
</evidence>
<dbReference type="FunFam" id="3.30.160.60:FF:000942">
    <property type="entry name" value="Snail zinc finger protein"/>
    <property type="match status" value="1"/>
</dbReference>
<dbReference type="PROSITE" id="PS00028">
    <property type="entry name" value="ZINC_FINGER_C2H2_1"/>
    <property type="match status" value="4"/>
</dbReference>
<comment type="subcellular location">
    <subcellularLocation>
        <location evidence="1">Nucleus</location>
    </subcellularLocation>
</comment>
<dbReference type="SMART" id="SM00355">
    <property type="entry name" value="ZnF_C2H2"/>
    <property type="match status" value="5"/>
</dbReference>